<feature type="transmembrane region" description="Helical" evidence="5">
    <location>
        <begin position="61"/>
        <end position="83"/>
    </location>
</feature>
<proteinExistence type="predicted"/>
<keyword evidence="2 5" id="KW-0812">Transmembrane</keyword>
<name>A0A0F9JEN9_9ZZZZ</name>
<feature type="domain" description="V-ATPase proteolipid subunit C-like" evidence="6">
    <location>
        <begin position="24"/>
        <end position="82"/>
    </location>
</feature>
<dbReference type="CDD" id="cd18180">
    <property type="entry name" value="ATP-synt_Vo_Ao_c_NTPK_rpt2"/>
    <property type="match status" value="1"/>
</dbReference>
<dbReference type="InterPro" id="IPR002379">
    <property type="entry name" value="ATPase_proteolipid_c-like_dom"/>
</dbReference>
<protein>
    <recommendedName>
        <fullName evidence="6">V-ATPase proteolipid subunit C-like domain-containing protein</fullName>
    </recommendedName>
</protein>
<comment type="subcellular location">
    <subcellularLocation>
        <location evidence="1">Membrane</location>
        <topology evidence="1">Multi-pass membrane protein</topology>
    </subcellularLocation>
</comment>
<evidence type="ECO:0000259" key="6">
    <source>
        <dbReference type="Pfam" id="PF00137"/>
    </source>
</evidence>
<feature type="domain" description="V-ATPase proteolipid subunit C-like" evidence="6">
    <location>
        <begin position="104"/>
        <end position="163"/>
    </location>
</feature>
<keyword evidence="4 5" id="KW-0472">Membrane</keyword>
<dbReference type="Gene3D" id="1.20.120.610">
    <property type="entry name" value="lithium bound rotor ring of v- atpase"/>
    <property type="match status" value="1"/>
</dbReference>
<accession>A0A0F9JEN9</accession>
<evidence type="ECO:0000256" key="3">
    <source>
        <dbReference type="ARBA" id="ARBA00022989"/>
    </source>
</evidence>
<evidence type="ECO:0000256" key="4">
    <source>
        <dbReference type="ARBA" id="ARBA00023136"/>
    </source>
</evidence>
<dbReference type="Pfam" id="PF00137">
    <property type="entry name" value="ATP-synt_C"/>
    <property type="match status" value="2"/>
</dbReference>
<evidence type="ECO:0000256" key="2">
    <source>
        <dbReference type="ARBA" id="ARBA00022692"/>
    </source>
</evidence>
<evidence type="ECO:0000256" key="1">
    <source>
        <dbReference type="ARBA" id="ARBA00004141"/>
    </source>
</evidence>
<dbReference type="SUPFAM" id="SSF81333">
    <property type="entry name" value="F1F0 ATP synthase subunit C"/>
    <property type="match status" value="2"/>
</dbReference>
<organism evidence="7">
    <name type="scientific">marine sediment metagenome</name>
    <dbReference type="NCBI Taxonomy" id="412755"/>
    <lineage>
        <taxon>unclassified sequences</taxon>
        <taxon>metagenomes</taxon>
        <taxon>ecological metagenomes</taxon>
    </lineage>
</organism>
<sequence length="176" mass="18569">MEGILEEIMNIYFIRTGFGSACTGAIIAVMFGGLGSARGIKIAATQAAGVLSEKPELFGRLLILMALPGTQGFYGFICAIMIALRTGVIAGEITVTPIVGMAILAVGICMGIVQWRCAIYQGEASAAAINLISKRPEEVGRAIIMPALVETYAVVSLLASILLIFWFTKEGGLSYM</sequence>
<dbReference type="GO" id="GO:0033177">
    <property type="term" value="C:proton-transporting two-sector ATPase complex, proton-transporting domain"/>
    <property type="evidence" value="ECO:0007669"/>
    <property type="project" value="InterPro"/>
</dbReference>
<reference evidence="7" key="1">
    <citation type="journal article" date="2015" name="Nature">
        <title>Complex archaea that bridge the gap between prokaryotes and eukaryotes.</title>
        <authorList>
            <person name="Spang A."/>
            <person name="Saw J.H."/>
            <person name="Jorgensen S.L."/>
            <person name="Zaremba-Niedzwiedzka K."/>
            <person name="Martijn J."/>
            <person name="Lind A.E."/>
            <person name="van Eijk R."/>
            <person name="Schleper C."/>
            <person name="Guy L."/>
            <person name="Ettema T.J."/>
        </authorList>
    </citation>
    <scope>NUCLEOTIDE SEQUENCE</scope>
</reference>
<evidence type="ECO:0000313" key="7">
    <source>
        <dbReference type="EMBL" id="KKL97477.1"/>
    </source>
</evidence>
<comment type="caution">
    <text evidence="7">The sequence shown here is derived from an EMBL/GenBank/DDBJ whole genome shotgun (WGS) entry which is preliminary data.</text>
</comment>
<feature type="transmembrane region" description="Helical" evidence="5">
    <location>
        <begin position="143"/>
        <end position="167"/>
    </location>
</feature>
<feature type="transmembrane region" description="Helical" evidence="5">
    <location>
        <begin position="89"/>
        <end position="113"/>
    </location>
</feature>
<keyword evidence="3 5" id="KW-1133">Transmembrane helix</keyword>
<dbReference type="GO" id="GO:0015078">
    <property type="term" value="F:proton transmembrane transporter activity"/>
    <property type="evidence" value="ECO:0007669"/>
    <property type="project" value="InterPro"/>
</dbReference>
<dbReference type="EMBL" id="LAZR01018160">
    <property type="protein sequence ID" value="KKL97477.1"/>
    <property type="molecule type" value="Genomic_DNA"/>
</dbReference>
<dbReference type="CDD" id="cd18179">
    <property type="entry name" value="ATP-synt_Vo_Ao_c_NTPK_rpt1"/>
    <property type="match status" value="1"/>
</dbReference>
<evidence type="ECO:0000256" key="5">
    <source>
        <dbReference type="SAM" id="Phobius"/>
    </source>
</evidence>
<dbReference type="InterPro" id="IPR035921">
    <property type="entry name" value="F/V-ATP_Csub_sf"/>
</dbReference>
<dbReference type="AlphaFoldDB" id="A0A0F9JEN9"/>
<gene>
    <name evidence="7" type="ORF">LCGC14_1834100</name>
</gene>
<dbReference type="NCBIfam" id="NF005124">
    <property type="entry name" value="PRK06558.1"/>
    <property type="match status" value="1"/>
</dbReference>
<feature type="transmembrane region" description="Helical" evidence="5">
    <location>
        <begin position="12"/>
        <end position="34"/>
    </location>
</feature>